<dbReference type="Pfam" id="PF05618">
    <property type="entry name" value="Zn_protease"/>
    <property type="match status" value="1"/>
</dbReference>
<organism evidence="2 3">
    <name type="scientific">Mesonia hippocampi</name>
    <dbReference type="NCBI Taxonomy" id="1628250"/>
    <lineage>
        <taxon>Bacteria</taxon>
        <taxon>Pseudomonadati</taxon>
        <taxon>Bacteroidota</taxon>
        <taxon>Flavobacteriia</taxon>
        <taxon>Flavobacteriales</taxon>
        <taxon>Flavobacteriaceae</taxon>
        <taxon>Mesonia</taxon>
    </lineage>
</organism>
<gene>
    <name evidence="2" type="ORF">GGR32_001646</name>
</gene>
<dbReference type="EMBL" id="JACIFO010000006">
    <property type="protein sequence ID" value="MBB4119348.1"/>
    <property type="molecule type" value="Genomic_DNA"/>
</dbReference>
<evidence type="ECO:0000259" key="1">
    <source>
        <dbReference type="Pfam" id="PF05618"/>
    </source>
</evidence>
<reference evidence="2 3" key="1">
    <citation type="submission" date="2020-08" db="EMBL/GenBank/DDBJ databases">
        <title>Genomic Encyclopedia of Type Strains, Phase IV (KMG-IV): sequencing the most valuable type-strain genomes for metagenomic binning, comparative biology and taxonomic classification.</title>
        <authorList>
            <person name="Goeker M."/>
        </authorList>
    </citation>
    <scope>NUCLEOTIDE SEQUENCE [LARGE SCALE GENOMIC DNA]</scope>
    <source>
        <strain evidence="2 3">DSM 29568</strain>
    </source>
</reference>
<evidence type="ECO:0000313" key="3">
    <source>
        <dbReference type="Proteomes" id="UP000553034"/>
    </source>
</evidence>
<comment type="caution">
    <text evidence="2">The sequence shown here is derived from an EMBL/GenBank/DDBJ whole genome shotgun (WGS) entry which is preliminary data.</text>
</comment>
<dbReference type="Gene3D" id="2.40.70.10">
    <property type="entry name" value="Acid Proteases"/>
    <property type="match status" value="1"/>
</dbReference>
<protein>
    <recommendedName>
        <fullName evidence="1">Retropepsin-like aspartic endopeptidase domain-containing protein</fullName>
    </recommendedName>
</protein>
<proteinExistence type="predicted"/>
<accession>A0A840EML3</accession>
<dbReference type="InterPro" id="IPR008503">
    <property type="entry name" value="Asp_endopeptidase"/>
</dbReference>
<keyword evidence="3" id="KW-1185">Reference proteome</keyword>
<dbReference type="AlphaFoldDB" id="A0A840EML3"/>
<dbReference type="RefSeq" id="WP_183477703.1">
    <property type="nucleotide sequence ID" value="NZ_JACIFO010000006.1"/>
</dbReference>
<dbReference type="Proteomes" id="UP000553034">
    <property type="component" value="Unassembled WGS sequence"/>
</dbReference>
<feature type="domain" description="Retropepsin-like aspartic endopeptidase" evidence="1">
    <location>
        <begin position="5"/>
        <end position="134"/>
    </location>
</feature>
<dbReference type="PANTHER" id="PTHR38037:SF2">
    <property type="entry name" value="ATP-DEPENDENT ZINC PROTEASE DOMAIN-CONTAINING PROTEIN-RELATED"/>
    <property type="match status" value="1"/>
</dbReference>
<dbReference type="PANTHER" id="PTHR38037">
    <property type="entry name" value="ZN_PROTEASE DOMAIN-CONTAINING PROTEIN"/>
    <property type="match status" value="1"/>
</dbReference>
<evidence type="ECO:0000313" key="2">
    <source>
        <dbReference type="EMBL" id="MBB4119348.1"/>
    </source>
</evidence>
<dbReference type="SUPFAM" id="SSF50630">
    <property type="entry name" value="Acid proteases"/>
    <property type="match status" value="1"/>
</dbReference>
<name>A0A840EML3_9FLAO</name>
<sequence length="145" mass="16918">MGKKIIGRIDKANFPELALTEIAIKIDTGAYTSSIHCSEIYVENKLLHCKILDPDHPNYNDRKFIFRDFKSIRVKSSNGIAENRYEIKTQIELFNKTYKIALSLSNRKEMKYPVLIGRRFLTKKFIVDTELANISFNQQANNHEY</sequence>
<dbReference type="InterPro" id="IPR021109">
    <property type="entry name" value="Peptidase_aspartic_dom_sf"/>
</dbReference>